<dbReference type="RefSeq" id="WP_379528924.1">
    <property type="nucleotide sequence ID" value="NZ_JBHSBI010000007.1"/>
</dbReference>
<feature type="domain" description="HTH luxR-type" evidence="1">
    <location>
        <begin position="249"/>
        <end position="306"/>
    </location>
</feature>
<dbReference type="InterPro" id="IPR051797">
    <property type="entry name" value="TrmB-like"/>
</dbReference>
<sequence length="315" mass="34604">MLEVIGLSSAAQTLYAALVERSPATLAELGHDTATAARLEELGLVTRLPGDPPRYVAVSPELALDVLIQARTQQLTEARHRIAQLAARFHRSAPEQDSANLVEVVMGRQAVSRRFERLQREARRQVRVFDAPPYATGAAGNAVEFELLARGVEYRVLYDRRAVEAPGTLATIIGYLGAGEQARVGEVPVKLVLSDHPMAILPLRHDEHAVESALVVHDSTLLGALSELFEMYWERAAPLHVRRGRLAEATGAAEARRDLLPLLAAGLSDTAIAAHLGWSDRTVRRHVRAMMTRLDAQTRFQAGYQVVMRGWLAEP</sequence>
<dbReference type="SUPFAM" id="SSF46894">
    <property type="entry name" value="C-terminal effector domain of the bipartite response regulators"/>
    <property type="match status" value="1"/>
</dbReference>
<evidence type="ECO:0000313" key="3">
    <source>
        <dbReference type="Proteomes" id="UP001595851"/>
    </source>
</evidence>
<dbReference type="SMART" id="SM00421">
    <property type="entry name" value="HTH_LUXR"/>
    <property type="match status" value="1"/>
</dbReference>
<reference evidence="3" key="1">
    <citation type="journal article" date="2019" name="Int. J. Syst. Evol. Microbiol.">
        <title>The Global Catalogue of Microorganisms (GCM) 10K type strain sequencing project: providing services to taxonomists for standard genome sequencing and annotation.</title>
        <authorList>
            <consortium name="The Broad Institute Genomics Platform"/>
            <consortium name="The Broad Institute Genome Sequencing Center for Infectious Disease"/>
            <person name="Wu L."/>
            <person name="Ma J."/>
        </authorList>
    </citation>
    <scope>NUCLEOTIDE SEQUENCE [LARGE SCALE GENOMIC DNA]</scope>
    <source>
        <strain evidence="3">TBRC 1276</strain>
    </source>
</reference>
<dbReference type="Pfam" id="PF00196">
    <property type="entry name" value="GerE"/>
    <property type="match status" value="1"/>
</dbReference>
<dbReference type="Gene3D" id="1.10.10.10">
    <property type="entry name" value="Winged helix-like DNA-binding domain superfamily/Winged helix DNA-binding domain"/>
    <property type="match status" value="2"/>
</dbReference>
<name>A0ABV8G964_9ACTN</name>
<keyword evidence="3" id="KW-1185">Reference proteome</keyword>
<dbReference type="PANTHER" id="PTHR34293">
    <property type="entry name" value="HTH-TYPE TRANSCRIPTIONAL REGULATOR TRMBL2"/>
    <property type="match status" value="1"/>
</dbReference>
<protein>
    <submittedName>
        <fullName evidence="2">Helix-turn-helix domain-containing protein</fullName>
    </submittedName>
</protein>
<evidence type="ECO:0000313" key="2">
    <source>
        <dbReference type="EMBL" id="MFC4008862.1"/>
    </source>
</evidence>
<gene>
    <name evidence="2" type="ORF">ACFOY2_16645</name>
</gene>
<comment type="caution">
    <text evidence="2">The sequence shown here is derived from an EMBL/GenBank/DDBJ whole genome shotgun (WGS) entry which is preliminary data.</text>
</comment>
<dbReference type="EMBL" id="JBHSBI010000007">
    <property type="protein sequence ID" value="MFC4008862.1"/>
    <property type="molecule type" value="Genomic_DNA"/>
</dbReference>
<accession>A0ABV8G964</accession>
<dbReference type="InterPro" id="IPR016032">
    <property type="entry name" value="Sig_transdc_resp-reg_C-effctor"/>
</dbReference>
<dbReference type="PANTHER" id="PTHR34293:SF1">
    <property type="entry name" value="HTH-TYPE TRANSCRIPTIONAL REGULATOR TRMBL2"/>
    <property type="match status" value="1"/>
</dbReference>
<dbReference type="InterPro" id="IPR000792">
    <property type="entry name" value="Tscrpt_reg_LuxR_C"/>
</dbReference>
<organism evidence="2 3">
    <name type="scientific">Nonomuraea purpurea</name>
    <dbReference type="NCBI Taxonomy" id="1849276"/>
    <lineage>
        <taxon>Bacteria</taxon>
        <taxon>Bacillati</taxon>
        <taxon>Actinomycetota</taxon>
        <taxon>Actinomycetes</taxon>
        <taxon>Streptosporangiales</taxon>
        <taxon>Streptosporangiaceae</taxon>
        <taxon>Nonomuraea</taxon>
    </lineage>
</organism>
<proteinExistence type="predicted"/>
<dbReference type="Proteomes" id="UP001595851">
    <property type="component" value="Unassembled WGS sequence"/>
</dbReference>
<dbReference type="InterPro" id="IPR036388">
    <property type="entry name" value="WH-like_DNA-bd_sf"/>
</dbReference>
<evidence type="ECO:0000259" key="1">
    <source>
        <dbReference type="SMART" id="SM00421"/>
    </source>
</evidence>